<sequence>MTLPKLLAKRAAEMKNEVALRQKHLGIWNEVSWGEYQKNVEMLAIALSTEFKFKRGETLALIGENRPHWLYSQMAAQALGGVSAGIYQDSLPAQLIYYLNDCQARIAIVEDQEQVDKLLEIKNDLPYLEHIIFCNGQGLRHYKNDWLTSFDAMLEKGAVFVQEAPAFYSSELEFSKPEDTAIIAYSASATGHPKGVKLSHSNLIAAAQNLDSVDKMKEKDDYFSFLPLSWIHEQVISIVAPLLTGMAVNFPEKPHTVLTDLREIGPQTLLAPPRVYQTLLSNFTIRIQGSSWLKKKVYLTFKKYGDKVIKAKLQHQKVSAADKLMYGIGDWLVFSAIRDHMGFGRVKRAYIAGATLEPETYCFFHSIGVNVKQTYGATELAGIAFVQRDEDLQLNSVGKPLPHTEMKVSEKGDIFVRNAEAFAKSESSMQQDGWISLGDCGRLDDSGHLYVLDRKEDIITLANGELVYPSMVENKLKASPYIQEAVCFGEGKPYITAILNIDLNSVGKWADKNRLVYTDYSDLAQNPEVIEFISKEVSELGKELEGGAAVKKFAILHKQLSANDDEMTRTLKIRRNYIKQKYGSLIESFYGDSVEAGTGKNTSEDDSSLTGTIRHQVVQ</sequence>
<keyword evidence="3" id="KW-0443">Lipid metabolism</keyword>
<feature type="compositionally biased region" description="Polar residues" evidence="5">
    <location>
        <begin position="608"/>
        <end position="619"/>
    </location>
</feature>
<name>A0ABT8NEP8_9BACL</name>
<evidence type="ECO:0000259" key="6">
    <source>
        <dbReference type="Pfam" id="PF00501"/>
    </source>
</evidence>
<dbReference type="EMBL" id="JAUJWU010000003">
    <property type="protein sequence ID" value="MDN7246142.1"/>
    <property type="molecule type" value="Genomic_DNA"/>
</dbReference>
<keyword evidence="2" id="KW-0276">Fatty acid metabolism</keyword>
<feature type="domain" description="AMP-dependent synthetase/ligase" evidence="6">
    <location>
        <begin position="8"/>
        <end position="410"/>
    </location>
</feature>
<gene>
    <name evidence="7" type="ORF">QWY13_11665</name>
</gene>
<dbReference type="Pfam" id="PF00501">
    <property type="entry name" value="AMP-binding"/>
    <property type="match status" value="1"/>
</dbReference>
<accession>A0ABT8NEP8</accession>
<evidence type="ECO:0000256" key="3">
    <source>
        <dbReference type="ARBA" id="ARBA00023098"/>
    </source>
</evidence>
<dbReference type="PANTHER" id="PTHR43272:SF32">
    <property type="entry name" value="AMP-DEPENDENT SYNTHETASE_LIGASE DOMAIN-CONTAINING PROTEIN"/>
    <property type="match status" value="1"/>
</dbReference>
<feature type="region of interest" description="Disordered" evidence="5">
    <location>
        <begin position="597"/>
        <end position="619"/>
    </location>
</feature>
<proteinExistence type="predicted"/>
<comment type="caution">
    <text evidence="7">The sequence shown here is derived from an EMBL/GenBank/DDBJ whole genome shotgun (WGS) entry which is preliminary data.</text>
</comment>
<reference evidence="7 8" key="1">
    <citation type="submission" date="2023-07" db="EMBL/GenBank/DDBJ databases">
        <title>Novel species in genus Planococcus.</title>
        <authorList>
            <person name="Ning S."/>
        </authorList>
    </citation>
    <scope>NUCLEOTIDE SEQUENCE [LARGE SCALE GENOMIC DNA]</scope>
    <source>
        <strain evidence="7 8">N017</strain>
    </source>
</reference>
<dbReference type="Gene3D" id="3.40.50.12780">
    <property type="entry name" value="N-terminal domain of ligase-like"/>
    <property type="match status" value="1"/>
</dbReference>
<dbReference type="InterPro" id="IPR042099">
    <property type="entry name" value="ANL_N_sf"/>
</dbReference>
<dbReference type="Pfam" id="PF23562">
    <property type="entry name" value="AMP-binding_C_3"/>
    <property type="match status" value="1"/>
</dbReference>
<dbReference type="SUPFAM" id="SSF56801">
    <property type="entry name" value="Acetyl-CoA synthetase-like"/>
    <property type="match status" value="1"/>
</dbReference>
<dbReference type="RefSeq" id="WP_301856744.1">
    <property type="nucleotide sequence ID" value="NZ_JAUJWU010000003.1"/>
</dbReference>
<dbReference type="PANTHER" id="PTHR43272">
    <property type="entry name" value="LONG-CHAIN-FATTY-ACID--COA LIGASE"/>
    <property type="match status" value="1"/>
</dbReference>
<dbReference type="Proteomes" id="UP001172142">
    <property type="component" value="Unassembled WGS sequence"/>
</dbReference>
<evidence type="ECO:0000256" key="2">
    <source>
        <dbReference type="ARBA" id="ARBA00022832"/>
    </source>
</evidence>
<dbReference type="InterPro" id="IPR000873">
    <property type="entry name" value="AMP-dep_synth/lig_dom"/>
</dbReference>
<evidence type="ECO:0000256" key="1">
    <source>
        <dbReference type="ARBA" id="ARBA00022598"/>
    </source>
</evidence>
<evidence type="ECO:0000256" key="4">
    <source>
        <dbReference type="ARBA" id="ARBA00032875"/>
    </source>
</evidence>
<evidence type="ECO:0000313" key="8">
    <source>
        <dbReference type="Proteomes" id="UP001172142"/>
    </source>
</evidence>
<evidence type="ECO:0000313" key="7">
    <source>
        <dbReference type="EMBL" id="MDN7246142.1"/>
    </source>
</evidence>
<keyword evidence="8" id="KW-1185">Reference proteome</keyword>
<evidence type="ECO:0000256" key="5">
    <source>
        <dbReference type="SAM" id="MobiDB-lite"/>
    </source>
</evidence>
<organism evidence="7 8">
    <name type="scientific">Planococcus shenhongbingii</name>
    <dbReference type="NCBI Taxonomy" id="3058398"/>
    <lineage>
        <taxon>Bacteria</taxon>
        <taxon>Bacillati</taxon>
        <taxon>Bacillota</taxon>
        <taxon>Bacilli</taxon>
        <taxon>Bacillales</taxon>
        <taxon>Caryophanaceae</taxon>
        <taxon>Planococcus</taxon>
    </lineage>
</organism>
<keyword evidence="1" id="KW-0436">Ligase</keyword>
<protein>
    <recommendedName>
        <fullName evidence="4">Acyl-CoA synthetase</fullName>
    </recommendedName>
</protein>